<evidence type="ECO:0000256" key="2">
    <source>
        <dbReference type="ARBA" id="ARBA00023235"/>
    </source>
</evidence>
<feature type="domain" description="RNA-binding S4" evidence="7">
    <location>
        <begin position="33"/>
        <end position="99"/>
    </location>
</feature>
<dbReference type="PANTHER" id="PTHR21600">
    <property type="entry name" value="MITOCHONDRIAL RNA PSEUDOURIDINE SYNTHASE"/>
    <property type="match status" value="1"/>
</dbReference>
<organism evidence="8 9">
    <name type="scientific">Mesosutterella porci</name>
    <dbReference type="NCBI Taxonomy" id="2915351"/>
    <lineage>
        <taxon>Bacteria</taxon>
        <taxon>Pseudomonadati</taxon>
        <taxon>Pseudomonadota</taxon>
        <taxon>Betaproteobacteria</taxon>
        <taxon>Burkholderiales</taxon>
        <taxon>Sutterellaceae</taxon>
        <taxon>Mesosutterella</taxon>
    </lineage>
</organism>
<gene>
    <name evidence="8" type="ORF">MAF45_05290</name>
</gene>
<evidence type="ECO:0000313" key="8">
    <source>
        <dbReference type="EMBL" id="MCG5030858.1"/>
    </source>
</evidence>
<evidence type="ECO:0000259" key="7">
    <source>
        <dbReference type="SMART" id="SM00363"/>
    </source>
</evidence>
<reference evidence="8 9" key="1">
    <citation type="submission" date="2022-02" db="EMBL/GenBank/DDBJ databases">
        <title>Mesosutterella porci, a novel member of the family Sutterellaceae from pig feces.</title>
        <authorList>
            <person name="Wylensek D."/>
            <person name="Clavel T."/>
        </authorList>
    </citation>
    <scope>NUCLEOTIDE SEQUENCE [LARGE SCALE GENOMIC DNA]</scope>
    <source>
        <strain evidence="9">oilRF-744-wt-GAM-9</strain>
    </source>
</reference>
<keyword evidence="2 5" id="KW-0413">Isomerase</keyword>
<dbReference type="PROSITE" id="PS01129">
    <property type="entry name" value="PSI_RLU"/>
    <property type="match status" value="1"/>
</dbReference>
<sequence>MKGSVDYNRDNPGADATEDSLSEFVVGPEMNGGRLDKALAALMPSVSRSRLQCWIREGAVLVNGRPARRVRDAVLSGDVISVSAQPTPEELAFTARDVPFETVYEDEALLVVNKRAGLVVHPGAGHWDDTLLNGLLFARPALAALPRAGIVHRLDRDTSGLMVVAKTLSAQTSLVRQLQSRSVKREYWALLRGQAPASTLIDRPIGRDPRNPLRFAVEVPGSMREARTRLATVNRASCGGRVISWVACRLETGRTHQIRVHCESLGLPLLGDPVYRGGLAPWPQDGTPLAGMKRQCLHASRLGLVHPETGQRMEWFASPPQDLARVMDFLGFGPLDRPVSVFEEALGGKPL</sequence>
<protein>
    <recommendedName>
        <fullName evidence="5">Pseudouridine synthase</fullName>
        <ecNumber evidence="5">5.4.99.-</ecNumber>
    </recommendedName>
</protein>
<dbReference type="EMBL" id="JAKNCT010000005">
    <property type="protein sequence ID" value="MCG5030858.1"/>
    <property type="molecule type" value="Genomic_DNA"/>
</dbReference>
<accession>A0ABS9MQF9</accession>
<evidence type="ECO:0000256" key="6">
    <source>
        <dbReference type="SAM" id="MobiDB-lite"/>
    </source>
</evidence>
<evidence type="ECO:0000256" key="1">
    <source>
        <dbReference type="ARBA" id="ARBA00010876"/>
    </source>
</evidence>
<keyword evidence="4" id="KW-0694">RNA-binding</keyword>
<evidence type="ECO:0000313" key="9">
    <source>
        <dbReference type="Proteomes" id="UP001297600"/>
    </source>
</evidence>
<dbReference type="Proteomes" id="UP001297600">
    <property type="component" value="Unassembled WGS sequence"/>
</dbReference>
<feature type="region of interest" description="Disordered" evidence="6">
    <location>
        <begin position="1"/>
        <end position="20"/>
    </location>
</feature>
<evidence type="ECO:0000256" key="5">
    <source>
        <dbReference type="RuleBase" id="RU362028"/>
    </source>
</evidence>
<dbReference type="SMART" id="SM00363">
    <property type="entry name" value="S4"/>
    <property type="match status" value="1"/>
</dbReference>
<dbReference type="InterPro" id="IPR006225">
    <property type="entry name" value="PsdUridine_synth_RluC/D"/>
</dbReference>
<dbReference type="Gene3D" id="3.10.290.10">
    <property type="entry name" value="RNA-binding S4 domain"/>
    <property type="match status" value="1"/>
</dbReference>
<dbReference type="InterPro" id="IPR002942">
    <property type="entry name" value="S4_RNA-bd"/>
</dbReference>
<dbReference type="CDD" id="cd02869">
    <property type="entry name" value="PseudoU_synth_RluA_like"/>
    <property type="match status" value="1"/>
</dbReference>
<dbReference type="SUPFAM" id="SSF55174">
    <property type="entry name" value="Alpha-L RNA-binding motif"/>
    <property type="match status" value="1"/>
</dbReference>
<comment type="similarity">
    <text evidence="1 5">Belongs to the pseudouridine synthase RluA family.</text>
</comment>
<proteinExistence type="inferred from homology"/>
<dbReference type="RefSeq" id="WP_237978510.1">
    <property type="nucleotide sequence ID" value="NZ_JAKNCT010000005.1"/>
</dbReference>
<dbReference type="Pfam" id="PF01479">
    <property type="entry name" value="S4"/>
    <property type="match status" value="1"/>
</dbReference>
<dbReference type="InterPro" id="IPR006224">
    <property type="entry name" value="PsdUridine_synth_RluA-like_CS"/>
</dbReference>
<evidence type="ECO:0000256" key="3">
    <source>
        <dbReference type="ARBA" id="ARBA00036882"/>
    </source>
</evidence>
<dbReference type="PANTHER" id="PTHR21600:SF44">
    <property type="entry name" value="RIBOSOMAL LARGE SUBUNIT PSEUDOURIDINE SYNTHASE D"/>
    <property type="match status" value="1"/>
</dbReference>
<dbReference type="InterPro" id="IPR006145">
    <property type="entry name" value="PsdUridine_synth_RsuA/RluA"/>
</dbReference>
<dbReference type="SUPFAM" id="SSF55120">
    <property type="entry name" value="Pseudouridine synthase"/>
    <property type="match status" value="1"/>
</dbReference>
<comment type="catalytic activity">
    <reaction evidence="5">
        <text>a uridine in RNA = a pseudouridine in RNA</text>
        <dbReference type="Rhea" id="RHEA:48348"/>
        <dbReference type="Rhea" id="RHEA-COMP:12068"/>
        <dbReference type="Rhea" id="RHEA-COMP:12069"/>
        <dbReference type="ChEBI" id="CHEBI:65314"/>
        <dbReference type="ChEBI" id="CHEBI:65315"/>
    </reaction>
</comment>
<dbReference type="PROSITE" id="PS50889">
    <property type="entry name" value="S4"/>
    <property type="match status" value="1"/>
</dbReference>
<comment type="function">
    <text evidence="5">Responsible for synthesis of pseudouridine from uracil.</text>
</comment>
<name>A0ABS9MQF9_9BURK</name>
<dbReference type="InterPro" id="IPR050188">
    <property type="entry name" value="RluA_PseudoU_synthase"/>
</dbReference>
<dbReference type="NCBIfam" id="TIGR00005">
    <property type="entry name" value="rluA_subfam"/>
    <property type="match status" value="1"/>
</dbReference>
<comment type="caution">
    <text evidence="8">The sequence shown here is derived from an EMBL/GenBank/DDBJ whole genome shotgun (WGS) entry which is preliminary data.</text>
</comment>
<dbReference type="InterPro" id="IPR036986">
    <property type="entry name" value="S4_RNA-bd_sf"/>
</dbReference>
<dbReference type="Gene3D" id="3.30.2350.10">
    <property type="entry name" value="Pseudouridine synthase"/>
    <property type="match status" value="1"/>
</dbReference>
<comment type="catalytic activity">
    <reaction evidence="3">
        <text>uridine(1911/1915/1917) in 23S rRNA = pseudouridine(1911/1915/1917) in 23S rRNA</text>
        <dbReference type="Rhea" id="RHEA:42524"/>
        <dbReference type="Rhea" id="RHEA-COMP:10097"/>
        <dbReference type="Rhea" id="RHEA-COMP:10098"/>
        <dbReference type="ChEBI" id="CHEBI:65314"/>
        <dbReference type="ChEBI" id="CHEBI:65315"/>
        <dbReference type="EC" id="5.4.99.23"/>
    </reaction>
</comment>
<evidence type="ECO:0000256" key="4">
    <source>
        <dbReference type="PROSITE-ProRule" id="PRU00182"/>
    </source>
</evidence>
<dbReference type="InterPro" id="IPR020103">
    <property type="entry name" value="PsdUridine_synth_cat_dom_sf"/>
</dbReference>
<dbReference type="Pfam" id="PF00849">
    <property type="entry name" value="PseudoU_synth_2"/>
    <property type="match status" value="1"/>
</dbReference>
<dbReference type="CDD" id="cd00165">
    <property type="entry name" value="S4"/>
    <property type="match status" value="1"/>
</dbReference>
<dbReference type="EC" id="5.4.99.-" evidence="5"/>
<keyword evidence="9" id="KW-1185">Reference proteome</keyword>